<feature type="non-terminal residue" evidence="2">
    <location>
        <position position="245"/>
    </location>
</feature>
<dbReference type="OrthoDB" id="3199698at2759"/>
<gene>
    <name evidence="2" type="ORF">HYDPIDRAFT_54279</name>
</gene>
<evidence type="ECO:0000256" key="1">
    <source>
        <dbReference type="SAM" id="MobiDB-lite"/>
    </source>
</evidence>
<feature type="region of interest" description="Disordered" evidence="1">
    <location>
        <begin position="1"/>
        <end position="24"/>
    </location>
</feature>
<proteinExistence type="predicted"/>
<dbReference type="Pfam" id="PF18759">
    <property type="entry name" value="Plavaka"/>
    <property type="match status" value="1"/>
</dbReference>
<accession>A0A0C9VLN6</accession>
<name>A0A0C9VLN6_9AGAM</name>
<protein>
    <submittedName>
        <fullName evidence="2">Uncharacterized protein</fullName>
    </submittedName>
</protein>
<dbReference type="HOGENOM" id="CLU_006344_7_0_1"/>
<evidence type="ECO:0000313" key="3">
    <source>
        <dbReference type="Proteomes" id="UP000053820"/>
    </source>
</evidence>
<dbReference type="AlphaFoldDB" id="A0A0C9VLN6"/>
<dbReference type="InterPro" id="IPR041078">
    <property type="entry name" value="Plavaka"/>
</dbReference>
<reference evidence="2 3" key="1">
    <citation type="submission" date="2014-04" db="EMBL/GenBank/DDBJ databases">
        <title>Evolutionary Origins and Diversification of the Mycorrhizal Mutualists.</title>
        <authorList>
            <consortium name="DOE Joint Genome Institute"/>
            <consortium name="Mycorrhizal Genomics Consortium"/>
            <person name="Kohler A."/>
            <person name="Kuo A."/>
            <person name="Nagy L.G."/>
            <person name="Floudas D."/>
            <person name="Copeland A."/>
            <person name="Barry K.W."/>
            <person name="Cichocki N."/>
            <person name="Veneault-Fourrey C."/>
            <person name="LaButti K."/>
            <person name="Lindquist E.A."/>
            <person name="Lipzen A."/>
            <person name="Lundell T."/>
            <person name="Morin E."/>
            <person name="Murat C."/>
            <person name="Riley R."/>
            <person name="Ohm R."/>
            <person name="Sun H."/>
            <person name="Tunlid A."/>
            <person name="Henrissat B."/>
            <person name="Grigoriev I.V."/>
            <person name="Hibbett D.S."/>
            <person name="Martin F."/>
        </authorList>
    </citation>
    <scope>NUCLEOTIDE SEQUENCE [LARGE SCALE GENOMIC DNA]</scope>
    <source>
        <strain evidence="2 3">MD-312</strain>
    </source>
</reference>
<evidence type="ECO:0000313" key="2">
    <source>
        <dbReference type="EMBL" id="KIJ58530.1"/>
    </source>
</evidence>
<keyword evidence="3" id="KW-1185">Reference proteome</keyword>
<sequence length="245" mass="27749">TGTPCNRYGRDLDLGTPPPPRAPGQNGFALFNSAPEFQLADFVYRKNQMSGGDVDELMDILAEFEGNDPPFSDHNELHRLVDAIPYGEALWRSFSVKYAGPIPEGNTPKWMLAEYDVWFRDAKELLELMLANHDFHGEIDYAVKHVTDEHGKREVCDLMSGQWAWNQSMCFDFSEFIHKIAKDPGTHGSMFVPVVLRSDKTTVLVGTGNTKFYPLYISLGNVHNNVRWVHWNTVTILAFLSIPKS</sequence>
<feature type="non-terminal residue" evidence="2">
    <location>
        <position position="1"/>
    </location>
</feature>
<organism evidence="2 3">
    <name type="scientific">Hydnomerulius pinastri MD-312</name>
    <dbReference type="NCBI Taxonomy" id="994086"/>
    <lineage>
        <taxon>Eukaryota</taxon>
        <taxon>Fungi</taxon>
        <taxon>Dikarya</taxon>
        <taxon>Basidiomycota</taxon>
        <taxon>Agaricomycotina</taxon>
        <taxon>Agaricomycetes</taxon>
        <taxon>Agaricomycetidae</taxon>
        <taxon>Boletales</taxon>
        <taxon>Boletales incertae sedis</taxon>
        <taxon>Leucogyrophana</taxon>
    </lineage>
</organism>
<dbReference type="EMBL" id="KN839930">
    <property type="protein sequence ID" value="KIJ58530.1"/>
    <property type="molecule type" value="Genomic_DNA"/>
</dbReference>
<dbReference type="Proteomes" id="UP000053820">
    <property type="component" value="Unassembled WGS sequence"/>
</dbReference>